<accession>A0A0H2VGW5</accession>
<keyword evidence="2" id="KW-0812">Transmembrane</keyword>
<dbReference type="NCBIfam" id="NF045890">
    <property type="entry name" value="conj_pls20_p028"/>
    <property type="match status" value="1"/>
</dbReference>
<feature type="transmembrane region" description="Helical" evidence="2">
    <location>
        <begin position="297"/>
        <end position="318"/>
    </location>
</feature>
<dbReference type="Pfam" id="PF26635">
    <property type="entry name" value="DUF8208"/>
    <property type="match status" value="1"/>
</dbReference>
<organism evidence="4 5">
    <name type="scientific">Staphylococcus epidermidis (strain ATCC 12228 / FDA PCI 1200)</name>
    <dbReference type="NCBI Taxonomy" id="176280"/>
    <lineage>
        <taxon>Bacteria</taxon>
        <taxon>Bacillati</taxon>
        <taxon>Bacillota</taxon>
        <taxon>Bacilli</taxon>
        <taxon>Bacillales</taxon>
        <taxon>Staphylococcaceae</taxon>
        <taxon>Staphylococcus</taxon>
    </lineage>
</organism>
<feature type="transmembrane region" description="Helical" evidence="2">
    <location>
        <begin position="353"/>
        <end position="375"/>
    </location>
</feature>
<evidence type="ECO:0000256" key="1">
    <source>
        <dbReference type="SAM" id="MobiDB-lite"/>
    </source>
</evidence>
<name>A0A0H2VGW5_STAES</name>
<dbReference type="Proteomes" id="UP000001411">
    <property type="component" value="Chromosome"/>
</dbReference>
<dbReference type="InterPro" id="IPR058521">
    <property type="entry name" value="DUF8208"/>
</dbReference>
<feature type="compositionally biased region" description="Basic and acidic residues" evidence="1">
    <location>
        <begin position="602"/>
        <end position="617"/>
    </location>
</feature>
<feature type="compositionally biased region" description="Basic and acidic residues" evidence="1">
    <location>
        <begin position="574"/>
        <end position="595"/>
    </location>
</feature>
<evidence type="ECO:0000259" key="3">
    <source>
        <dbReference type="Pfam" id="PF26635"/>
    </source>
</evidence>
<reference evidence="4 5" key="1">
    <citation type="journal article" date="2003" name="Mol. Microbiol.">
        <title>Genome-based analysis of virulence genes in a non-biofilm-forming Staphylococcus epidermidis strain (ATCC 12228).</title>
        <authorList>
            <person name="Zhang Y.Q."/>
            <person name="Ren S.X."/>
            <person name="Li H.L."/>
            <person name="Wang Y.X."/>
            <person name="Fu G."/>
            <person name="Yang J."/>
            <person name="Qin Z.Q."/>
            <person name="Miao Y.G."/>
            <person name="Wang W.Y."/>
            <person name="Chen R.S."/>
            <person name="Shen Y."/>
            <person name="Chen Z."/>
            <person name="Yuan Z.H."/>
            <person name="Zhao G.P."/>
            <person name="Qu D."/>
            <person name="Danchin A."/>
            <person name="Wen Y.M."/>
        </authorList>
    </citation>
    <scope>NUCLEOTIDE SEQUENCE [LARGE SCALE GENOMIC DNA]</scope>
    <source>
        <strain evidence="5">ATCC 12228 / FDA PCI 1200</strain>
    </source>
</reference>
<gene>
    <name evidence="4" type="ordered locus">SE_1494</name>
</gene>
<evidence type="ECO:0000313" key="5">
    <source>
        <dbReference type="Proteomes" id="UP000001411"/>
    </source>
</evidence>
<feature type="compositionally biased region" description="Basic and acidic residues" evidence="1">
    <location>
        <begin position="539"/>
        <end position="555"/>
    </location>
</feature>
<dbReference type="EMBL" id="AE015929">
    <property type="protein sequence ID" value="AAO05093.1"/>
    <property type="molecule type" value="Genomic_DNA"/>
</dbReference>
<feature type="compositionally biased region" description="Basic and acidic residues" evidence="1">
    <location>
        <begin position="636"/>
        <end position="653"/>
    </location>
</feature>
<feature type="compositionally biased region" description="Polar residues" evidence="1">
    <location>
        <begin position="452"/>
        <end position="467"/>
    </location>
</feature>
<feature type="compositionally biased region" description="Low complexity" evidence="1">
    <location>
        <begin position="624"/>
        <end position="635"/>
    </location>
</feature>
<keyword evidence="2" id="KW-1133">Transmembrane helix</keyword>
<feature type="compositionally biased region" description="Polar residues" evidence="1">
    <location>
        <begin position="515"/>
        <end position="534"/>
    </location>
</feature>
<protein>
    <recommendedName>
        <fullName evidence="3">DUF8208 domain-containing protein</fullName>
    </recommendedName>
</protein>
<feature type="region of interest" description="Disordered" evidence="1">
    <location>
        <begin position="714"/>
        <end position="743"/>
    </location>
</feature>
<dbReference type="eggNOG" id="COG4487">
    <property type="taxonomic scope" value="Bacteria"/>
</dbReference>
<dbReference type="OrthoDB" id="2418748at2"/>
<feature type="region of interest" description="Disordered" evidence="1">
    <location>
        <begin position="452"/>
        <end position="670"/>
    </location>
</feature>
<feature type="transmembrane region" description="Helical" evidence="2">
    <location>
        <begin position="89"/>
        <end position="109"/>
    </location>
</feature>
<keyword evidence="2" id="KW-0472">Membrane</keyword>
<feature type="domain" description="DUF8208" evidence="3">
    <location>
        <begin position="36"/>
        <end position="424"/>
    </location>
</feature>
<sequence length="765" mass="86086">MINSFFVLGQLEPQDKEAIKILKDNQDLFHSNGSWDFLIHFFVDIGWFLTNWLYKFVNFVEDVLDKIVTFGGLMNSQEVTNLSMKMMPIAFTLMAVIIAILGFSIMMGMKISLSKLAINVILASLFIVSLPGIFQQAFDLNQGLYKDIKSSEFTGKSDLNLNRNNNLKRLSSQIMANNITDLVWYANHHYKPASNDINNEFVDDSFTNGYRRWTEKIKPADKKENKEEGFRYYKSISTSDVNKAVFNNSIVQADSDDDNAYDGFVLKPLSEGIGKSFLSNTTEAFSGYYQRYQANFFAIWFELGVLTFVYVLTAFKIARLGYEVTAQKIVAPWVAATDIATLQKIKQLMINLFTNYGLIALIFILLKVFVILSNTTFKSDIPLSAKLIIFLVLAIGTIDGPDEIKKLLGVDAGIRDGYRTAMAGMAGMAVAGKAGGKVAHATSSGVKGIQNTFSSNKRAENARSSAKSVADEIHDKHMLDNAGSYNKRDNQKNKDEKSFINPDNPNLQQDKKQGENSYSDTGNDSKLNKSNNQTEEAEDNKNGHDKNIDSKEKDSLGNNDLPENVSVDIANEDNQYKYDNDNIDDSNHEDFHVDGDSNEISEDSKIMHNEDLEHPNDDFDSVSNGNGLDNDLIGNELEHENAKVSQLENKEDITENEPNDSLVEDKNSKYSDNKRFENISNEIDKEIKDDSHSKINSKGTRDYQYLINEDNQHLNNDMKSNVKDSDSFETIKSNGNAQKYRGSKAVNKSWLEYKINKSNQGGKQN</sequence>
<feature type="compositionally biased region" description="Basic and acidic residues" evidence="1">
    <location>
        <begin position="486"/>
        <end position="498"/>
    </location>
</feature>
<dbReference type="HOGENOM" id="CLU_364804_0_0_9"/>
<evidence type="ECO:0000256" key="2">
    <source>
        <dbReference type="SAM" id="Phobius"/>
    </source>
</evidence>
<dbReference type="RefSeq" id="WP_002484397.1">
    <property type="nucleotide sequence ID" value="NC_004461.1"/>
</dbReference>
<dbReference type="AlphaFoldDB" id="A0A0H2VGW5"/>
<feature type="compositionally biased region" description="Basic and acidic residues" evidence="1">
    <location>
        <begin position="469"/>
        <end position="479"/>
    </location>
</feature>
<dbReference type="InterPro" id="IPR058066">
    <property type="entry name" value="pXO2-14_N"/>
</dbReference>
<evidence type="ECO:0000313" key="4">
    <source>
        <dbReference type="EMBL" id="AAO05093.1"/>
    </source>
</evidence>
<dbReference type="KEGG" id="sep:SE_1494"/>
<feature type="compositionally biased region" description="Polar residues" evidence="1">
    <location>
        <begin position="728"/>
        <end position="737"/>
    </location>
</feature>
<dbReference type="PATRIC" id="fig|176280.10.peg.1457"/>
<feature type="transmembrane region" description="Helical" evidence="2">
    <location>
        <begin position="116"/>
        <end position="134"/>
    </location>
</feature>
<proteinExistence type="predicted"/>